<dbReference type="AlphaFoldDB" id="A0A1V8RSR0"/>
<accession>A0A1V8RSR0</accession>
<dbReference type="SMART" id="SM00911">
    <property type="entry name" value="HWE_HK"/>
    <property type="match status" value="1"/>
</dbReference>
<feature type="region of interest" description="Disordered" evidence="8">
    <location>
        <begin position="1"/>
        <end position="20"/>
    </location>
</feature>
<dbReference type="OrthoDB" id="9816309at2"/>
<dbReference type="Proteomes" id="UP000191905">
    <property type="component" value="Unassembled WGS sequence"/>
</dbReference>
<dbReference type="SUPFAM" id="SSF55785">
    <property type="entry name" value="PYP-like sensor domain (PAS domain)"/>
    <property type="match status" value="1"/>
</dbReference>
<evidence type="ECO:0000256" key="3">
    <source>
        <dbReference type="ARBA" id="ARBA00022553"/>
    </source>
</evidence>
<name>A0A1V8RSR0_9HYPH</name>
<proteinExistence type="predicted"/>
<evidence type="ECO:0000256" key="5">
    <source>
        <dbReference type="ARBA" id="ARBA00022741"/>
    </source>
</evidence>
<dbReference type="EMBL" id="MDET01000010">
    <property type="protein sequence ID" value="OQM76183.1"/>
    <property type="molecule type" value="Genomic_DNA"/>
</dbReference>
<sequence length="339" mass="36888">MTSSRGRQTAGGDEIITLPGEGDPQLGRALLHALRNADISVLYQDAGLKTIWAHNMLDPWAYDKPGHGLPPLQAERLDAARRNVAATGEPERLEISLPGETGVRWFNVWIDADQASDGAMQGVVTTQIEITEQKRREQTLKTLLREVSHRSKNLLAIIQSIASQTGRYSDGIADFLTRFRGRLQSLSSSQDLVTSSNWRGAELHALISGQVARYMPDAQGLRFEGANPYLNPNAALHIGLAMHELAVNSISYGALSRPGGYVEVKAHMAESGETPSLSVMWSEAIAGAGDRSSAHRRRFGSVALERVVPVSLNGTAELSMANGRLEYRLNVPQGNFEAE</sequence>
<keyword evidence="3" id="KW-0597">Phosphoprotein</keyword>
<reference evidence="10 11" key="1">
    <citation type="journal article" date="2016" name="Int. J. Syst. Evol. Microbiol.">
        <title>Pseudaminobacter manganicus sp. nov., isolated from sludge of a manganese mine.</title>
        <authorList>
            <person name="Li J."/>
            <person name="Huang J."/>
            <person name="Liao S."/>
            <person name="Wang G."/>
        </authorList>
    </citation>
    <scope>NUCLEOTIDE SEQUENCE [LARGE SCALE GENOMIC DNA]</scope>
    <source>
        <strain evidence="10 11">JH-7</strain>
    </source>
</reference>
<organism evidence="10 11">
    <name type="scientific">Manganibacter manganicus</name>
    <dbReference type="NCBI Taxonomy" id="1873176"/>
    <lineage>
        <taxon>Bacteria</taxon>
        <taxon>Pseudomonadati</taxon>
        <taxon>Pseudomonadota</taxon>
        <taxon>Alphaproteobacteria</taxon>
        <taxon>Hyphomicrobiales</taxon>
        <taxon>Phyllobacteriaceae</taxon>
        <taxon>Manganibacter</taxon>
    </lineage>
</organism>
<gene>
    <name evidence="10" type="ORF">BFN67_16095</name>
</gene>
<keyword evidence="6 10" id="KW-0418">Kinase</keyword>
<comment type="caution">
    <text evidence="10">The sequence shown here is derived from an EMBL/GenBank/DDBJ whole genome shotgun (WGS) entry which is preliminary data.</text>
</comment>
<evidence type="ECO:0000256" key="6">
    <source>
        <dbReference type="ARBA" id="ARBA00022777"/>
    </source>
</evidence>
<comment type="catalytic activity">
    <reaction evidence="1">
        <text>ATP + protein L-histidine = ADP + protein N-phospho-L-histidine.</text>
        <dbReference type="EC" id="2.7.13.3"/>
    </reaction>
</comment>
<dbReference type="RefSeq" id="WP_080919150.1">
    <property type="nucleotide sequence ID" value="NZ_MDET01000010.1"/>
</dbReference>
<keyword evidence="5" id="KW-0547">Nucleotide-binding</keyword>
<evidence type="ECO:0000256" key="7">
    <source>
        <dbReference type="ARBA" id="ARBA00022840"/>
    </source>
</evidence>
<evidence type="ECO:0000256" key="4">
    <source>
        <dbReference type="ARBA" id="ARBA00022679"/>
    </source>
</evidence>
<dbReference type="STRING" id="1873176.BFN67_16095"/>
<dbReference type="EC" id="2.7.13.3" evidence="2"/>
<evidence type="ECO:0000256" key="8">
    <source>
        <dbReference type="SAM" id="MobiDB-lite"/>
    </source>
</evidence>
<dbReference type="Gene3D" id="3.30.450.20">
    <property type="entry name" value="PAS domain"/>
    <property type="match status" value="1"/>
</dbReference>
<dbReference type="InterPro" id="IPR035965">
    <property type="entry name" value="PAS-like_dom_sf"/>
</dbReference>
<feature type="domain" description="Signal transduction histidine kinase HWE region" evidence="9">
    <location>
        <begin position="146"/>
        <end position="227"/>
    </location>
</feature>
<dbReference type="InterPro" id="IPR011102">
    <property type="entry name" value="Sig_transdc_His_kinase_HWE"/>
</dbReference>
<protein>
    <recommendedName>
        <fullName evidence="2">histidine kinase</fullName>
        <ecNumber evidence="2">2.7.13.3</ecNumber>
    </recommendedName>
</protein>
<evidence type="ECO:0000256" key="1">
    <source>
        <dbReference type="ARBA" id="ARBA00000085"/>
    </source>
</evidence>
<evidence type="ECO:0000313" key="11">
    <source>
        <dbReference type="Proteomes" id="UP000191905"/>
    </source>
</evidence>
<dbReference type="GO" id="GO:0004673">
    <property type="term" value="F:protein histidine kinase activity"/>
    <property type="evidence" value="ECO:0007669"/>
    <property type="project" value="UniProtKB-EC"/>
</dbReference>
<keyword evidence="4" id="KW-0808">Transferase</keyword>
<evidence type="ECO:0000313" key="10">
    <source>
        <dbReference type="EMBL" id="OQM76183.1"/>
    </source>
</evidence>
<dbReference type="GO" id="GO:0005524">
    <property type="term" value="F:ATP binding"/>
    <property type="evidence" value="ECO:0007669"/>
    <property type="project" value="UniProtKB-KW"/>
</dbReference>
<evidence type="ECO:0000259" key="9">
    <source>
        <dbReference type="SMART" id="SM00911"/>
    </source>
</evidence>
<dbReference type="Pfam" id="PF07536">
    <property type="entry name" value="HWE_HK"/>
    <property type="match status" value="1"/>
</dbReference>
<dbReference type="PANTHER" id="PTHR41523">
    <property type="entry name" value="TWO-COMPONENT SYSTEM SENSOR PROTEIN"/>
    <property type="match status" value="1"/>
</dbReference>
<dbReference type="PANTHER" id="PTHR41523:SF8">
    <property type="entry name" value="ETHYLENE RESPONSE SENSOR PROTEIN"/>
    <property type="match status" value="1"/>
</dbReference>
<evidence type="ECO:0000256" key="2">
    <source>
        <dbReference type="ARBA" id="ARBA00012438"/>
    </source>
</evidence>
<keyword evidence="11" id="KW-1185">Reference proteome</keyword>
<keyword evidence="7" id="KW-0067">ATP-binding</keyword>